<dbReference type="EC" id="3.1.3.25" evidence="4"/>
<keyword evidence="6" id="KW-0378">Hydrolase</keyword>
<comment type="caution">
    <text evidence="10">The sequence shown here is derived from an EMBL/GenBank/DDBJ whole genome shotgun (WGS) entry which is preliminary data.</text>
</comment>
<protein>
    <recommendedName>
        <fullName evidence="4">inositol-phosphate phosphatase</fullName>
        <ecNumber evidence="4">3.1.3.25</ecNumber>
    </recommendedName>
</protein>
<dbReference type="PROSITE" id="PS00629">
    <property type="entry name" value="IMP_1"/>
    <property type="match status" value="1"/>
</dbReference>
<evidence type="ECO:0000256" key="6">
    <source>
        <dbReference type="ARBA" id="ARBA00022801"/>
    </source>
</evidence>
<evidence type="ECO:0000256" key="4">
    <source>
        <dbReference type="ARBA" id="ARBA00013106"/>
    </source>
</evidence>
<dbReference type="Gene3D" id="3.30.540.10">
    <property type="entry name" value="Fructose-1,6-Bisphosphatase, subunit A, domain 1"/>
    <property type="match status" value="1"/>
</dbReference>
<feature type="compositionally biased region" description="Pro residues" evidence="9">
    <location>
        <begin position="1023"/>
        <end position="1048"/>
    </location>
</feature>
<feature type="compositionally biased region" description="Basic and acidic residues" evidence="9">
    <location>
        <begin position="1065"/>
        <end position="1080"/>
    </location>
</feature>
<comment type="catalytic activity">
    <reaction evidence="1">
        <text>a myo-inositol phosphate + H2O = myo-inositol + phosphate</text>
        <dbReference type="Rhea" id="RHEA:24056"/>
        <dbReference type="ChEBI" id="CHEBI:15377"/>
        <dbReference type="ChEBI" id="CHEBI:17268"/>
        <dbReference type="ChEBI" id="CHEBI:43474"/>
        <dbReference type="ChEBI" id="CHEBI:84139"/>
        <dbReference type="EC" id="3.1.3.25"/>
    </reaction>
</comment>
<dbReference type="FunFam" id="3.30.540.10:FF:000004">
    <property type="entry name" value="Inositol-1-monophosphatase"/>
    <property type="match status" value="1"/>
</dbReference>
<accession>A0AAD5RJL0</accession>
<dbReference type="GO" id="GO:0007165">
    <property type="term" value="P:signal transduction"/>
    <property type="evidence" value="ECO:0007669"/>
    <property type="project" value="TreeGrafter"/>
</dbReference>
<feature type="compositionally biased region" description="Low complexity" evidence="9">
    <location>
        <begin position="510"/>
        <end position="532"/>
    </location>
</feature>
<feature type="binding site" evidence="8">
    <location>
        <position position="91"/>
    </location>
    <ligand>
        <name>Mg(2+)</name>
        <dbReference type="ChEBI" id="CHEBI:18420"/>
        <label>1</label>
        <note>catalytic</note>
    </ligand>
</feature>
<feature type="region of interest" description="Disordered" evidence="9">
    <location>
        <begin position="946"/>
        <end position="965"/>
    </location>
</feature>
<keyword evidence="11" id="KW-1185">Reference proteome</keyword>
<dbReference type="InterPro" id="IPR033942">
    <property type="entry name" value="IMPase"/>
</dbReference>
<feature type="binding site" evidence="8">
    <location>
        <position position="89"/>
    </location>
    <ligand>
        <name>Mg(2+)</name>
        <dbReference type="ChEBI" id="CHEBI:18420"/>
        <label>1</label>
        <note>catalytic</note>
    </ligand>
</feature>
<feature type="region of interest" description="Disordered" evidence="9">
    <location>
        <begin position="1018"/>
        <end position="1080"/>
    </location>
</feature>
<dbReference type="Gene3D" id="3.40.190.80">
    <property type="match status" value="1"/>
</dbReference>
<evidence type="ECO:0000313" key="11">
    <source>
        <dbReference type="Proteomes" id="UP001201980"/>
    </source>
</evidence>
<name>A0AAD5RJL0_9PEZI</name>
<dbReference type="PANTHER" id="PTHR20854:SF4">
    <property type="entry name" value="INOSITOL-1-MONOPHOSPHATASE-RELATED"/>
    <property type="match status" value="1"/>
</dbReference>
<dbReference type="GO" id="GO:0006020">
    <property type="term" value="P:inositol metabolic process"/>
    <property type="evidence" value="ECO:0007669"/>
    <property type="project" value="TreeGrafter"/>
</dbReference>
<evidence type="ECO:0000256" key="7">
    <source>
        <dbReference type="ARBA" id="ARBA00022842"/>
    </source>
</evidence>
<evidence type="ECO:0000313" key="10">
    <source>
        <dbReference type="EMBL" id="KAJ2895894.1"/>
    </source>
</evidence>
<dbReference type="InterPro" id="IPR020550">
    <property type="entry name" value="Inositol_monophosphatase_CS"/>
</dbReference>
<dbReference type="GO" id="GO:0046854">
    <property type="term" value="P:phosphatidylinositol phosphate biosynthetic process"/>
    <property type="evidence" value="ECO:0007669"/>
    <property type="project" value="InterPro"/>
</dbReference>
<dbReference type="GO" id="GO:0046872">
    <property type="term" value="F:metal ion binding"/>
    <property type="evidence" value="ECO:0007669"/>
    <property type="project" value="UniProtKB-KW"/>
</dbReference>
<comment type="cofactor">
    <cofactor evidence="2 8">
        <name>Mg(2+)</name>
        <dbReference type="ChEBI" id="CHEBI:18420"/>
    </cofactor>
</comment>
<evidence type="ECO:0000256" key="1">
    <source>
        <dbReference type="ARBA" id="ARBA00001033"/>
    </source>
</evidence>
<dbReference type="PRINTS" id="PR00377">
    <property type="entry name" value="IMPHPHTASES"/>
</dbReference>
<dbReference type="GO" id="GO:0008934">
    <property type="term" value="F:inositol monophosphate 1-phosphatase activity"/>
    <property type="evidence" value="ECO:0007669"/>
    <property type="project" value="InterPro"/>
</dbReference>
<keyword evidence="7 8" id="KW-0460">Magnesium</keyword>
<evidence type="ECO:0000256" key="2">
    <source>
        <dbReference type="ARBA" id="ARBA00001946"/>
    </source>
</evidence>
<gene>
    <name evidence="10" type="ORF">MKZ38_006050</name>
</gene>
<organism evidence="10 11">
    <name type="scientific">Zalerion maritima</name>
    <dbReference type="NCBI Taxonomy" id="339359"/>
    <lineage>
        <taxon>Eukaryota</taxon>
        <taxon>Fungi</taxon>
        <taxon>Dikarya</taxon>
        <taxon>Ascomycota</taxon>
        <taxon>Pezizomycotina</taxon>
        <taxon>Sordariomycetes</taxon>
        <taxon>Lulworthiomycetidae</taxon>
        <taxon>Lulworthiales</taxon>
        <taxon>Lulworthiaceae</taxon>
        <taxon>Zalerion</taxon>
    </lineage>
</organism>
<feature type="binding site" evidence="8">
    <location>
        <position position="71"/>
    </location>
    <ligand>
        <name>Mg(2+)</name>
        <dbReference type="ChEBI" id="CHEBI:18420"/>
        <label>1</label>
        <note>catalytic</note>
    </ligand>
</feature>
<evidence type="ECO:0000256" key="3">
    <source>
        <dbReference type="ARBA" id="ARBA00009759"/>
    </source>
</evidence>
<feature type="region of interest" description="Disordered" evidence="9">
    <location>
        <begin position="446"/>
        <end position="483"/>
    </location>
</feature>
<dbReference type="Pfam" id="PF00459">
    <property type="entry name" value="Inositol_P"/>
    <property type="match status" value="1"/>
</dbReference>
<feature type="compositionally biased region" description="Acidic residues" evidence="9">
    <location>
        <begin position="658"/>
        <end position="668"/>
    </location>
</feature>
<dbReference type="EMBL" id="JAKWBI020000368">
    <property type="protein sequence ID" value="KAJ2895894.1"/>
    <property type="molecule type" value="Genomic_DNA"/>
</dbReference>
<feature type="region of interest" description="Disordered" evidence="9">
    <location>
        <begin position="497"/>
        <end position="532"/>
    </location>
</feature>
<keyword evidence="5 8" id="KW-0479">Metal-binding</keyword>
<dbReference type="InterPro" id="IPR000760">
    <property type="entry name" value="Inositol_monophosphatase-like"/>
</dbReference>
<dbReference type="CDD" id="cd01639">
    <property type="entry name" value="IMPase"/>
    <property type="match status" value="1"/>
</dbReference>
<dbReference type="PROSITE" id="PS00630">
    <property type="entry name" value="IMP_2"/>
    <property type="match status" value="1"/>
</dbReference>
<comment type="similarity">
    <text evidence="3">Belongs to the inositol monophosphatase superfamily.</text>
</comment>
<dbReference type="AlphaFoldDB" id="A0AAD5RJL0"/>
<dbReference type="PANTHER" id="PTHR20854">
    <property type="entry name" value="INOSITOL MONOPHOSPHATASE"/>
    <property type="match status" value="1"/>
</dbReference>
<dbReference type="Proteomes" id="UP001201980">
    <property type="component" value="Unassembled WGS sequence"/>
</dbReference>
<evidence type="ECO:0000256" key="9">
    <source>
        <dbReference type="SAM" id="MobiDB-lite"/>
    </source>
</evidence>
<evidence type="ECO:0000256" key="5">
    <source>
        <dbReference type="ARBA" id="ARBA00022723"/>
    </source>
</evidence>
<reference evidence="10" key="1">
    <citation type="submission" date="2022-07" db="EMBL/GenBank/DDBJ databases">
        <title>Draft genome sequence of Zalerion maritima ATCC 34329, a (micro)plastics degrading marine fungus.</title>
        <authorList>
            <person name="Paco A."/>
            <person name="Goncalves M.F.M."/>
            <person name="Rocha-Santos T.A.P."/>
            <person name="Alves A."/>
        </authorList>
    </citation>
    <scope>NUCLEOTIDE SEQUENCE</scope>
    <source>
        <strain evidence="10">ATCC 34329</strain>
    </source>
</reference>
<feature type="region of interest" description="Disordered" evidence="9">
    <location>
        <begin position="657"/>
        <end position="677"/>
    </location>
</feature>
<proteinExistence type="inferred from homology"/>
<dbReference type="SUPFAM" id="SSF56655">
    <property type="entry name" value="Carbohydrate phosphatase"/>
    <property type="match status" value="1"/>
</dbReference>
<feature type="compositionally biased region" description="Gly residues" evidence="9">
    <location>
        <begin position="953"/>
        <end position="965"/>
    </location>
</feature>
<feature type="binding site" evidence="8">
    <location>
        <position position="92"/>
    </location>
    <ligand>
        <name>Mg(2+)</name>
        <dbReference type="ChEBI" id="CHEBI:18420"/>
        <label>1</label>
        <note>catalytic</note>
    </ligand>
</feature>
<dbReference type="InterPro" id="IPR020583">
    <property type="entry name" value="Inositol_monoP_metal-BS"/>
</dbReference>
<sequence length="1080" mass="117882">MTDLNFEEIHDTLVSVALEAGRMILSANPTDIERGTKLNSVDIVTETDKGVEALVSSRLSAAYPDFAFMGEETYKPGDVLSSAPTFVVDPIDGTTNFVHAFPAACISAGLAVDRAPSVGVVYNPYTDVMFSAIRGRGAWMVENTNMSPPAETWRRDGATPRMANMALWATHEGNMHAHKLPLSRNVPPLGELSTALVAVEYGSSRDGANFELKMKTFDRLARDKSQGGAMAQGIRSLGSAALNLCAVAAGQLDAYWEGGCWAWDVCAGWCVLNEAGGVMASGNPNEEATLEGRVYLGADDFSCRRKRNIVKQWRKIYRFTMLLPDALHANSYHPILHGWKLHQQNHGDDQHEEMELLRCLEQSKCLATRMLETNPALHWMANLLSHDIFETNYHGRLAPPRTGLTLERNGRRPFAVVRHERARWARVGGAGGEQERRRFRWLAASSGRKDGAGDGGNKGSWDWDAGAGAGRGRRERRGGAFGPGSWFRKFGKAIGGGSTGGSGGVPANPSTSTSSSLGLSRMHISSSPSPLPSSAVGAGAGAGVPVAHEYLTGLNQTAEYEGEIIEHWKITARNRLVELGEFVKWRLDGEIWTNAGWAGYTCRVPRPRIPGLGKGIEAYGRDSGGVARGSYGLAWAREREREGTGLMEPLDVRHVEDADADSDVDATNDGEGGGGGGDAKVIAVQGLPVRRKCETLEMIRQWDGELLAKARRERSLPPKYRSLQVLVMREYAERLAKLERCGRKGGEEWLCTAFLAAVTMLHEIAHVAYWADFRSANEGMSEPFYGPDFERELGDSFIASIFGGWVPVPIALEKEVGTEGVLARRRGKAPTFANGVAWKQHLTMEFHWRRPKYRAHYSVPVMYIANLFLQENWMTGTDPSVLPGSTNGAPLIRPVSLVGRLRADLDVDQDAYGVVAWRKHATAAIRDTTSDGENLVWRRREVARSESEWETGTDGGGNGKGKGKGAAIGTAAAAYLASVNTPTRDAPPKAWEEVSSGDAHGEYIYNHEVWAERGGWSEELETPPLPPFSPLLPPPTPTRESMPRPPWSPELEPDGCEVGGGGDVFDEKMGERRPDEGYIQ</sequence>
<evidence type="ECO:0000256" key="8">
    <source>
        <dbReference type="PIRSR" id="PIRSR600760-2"/>
    </source>
</evidence>
<feature type="binding site" evidence="8">
    <location>
        <position position="264"/>
    </location>
    <ligand>
        <name>Mg(2+)</name>
        <dbReference type="ChEBI" id="CHEBI:18420"/>
        <label>1</label>
        <note>catalytic</note>
    </ligand>
</feature>